<organism evidence="1 2">
    <name type="scientific">Vararia minispora EC-137</name>
    <dbReference type="NCBI Taxonomy" id="1314806"/>
    <lineage>
        <taxon>Eukaryota</taxon>
        <taxon>Fungi</taxon>
        <taxon>Dikarya</taxon>
        <taxon>Basidiomycota</taxon>
        <taxon>Agaricomycotina</taxon>
        <taxon>Agaricomycetes</taxon>
        <taxon>Russulales</taxon>
        <taxon>Lachnocladiaceae</taxon>
        <taxon>Vararia</taxon>
    </lineage>
</organism>
<proteinExistence type="predicted"/>
<reference evidence="1" key="1">
    <citation type="submission" date="2021-02" db="EMBL/GenBank/DDBJ databases">
        <authorList>
            <consortium name="DOE Joint Genome Institute"/>
            <person name="Ahrendt S."/>
            <person name="Looney B.P."/>
            <person name="Miyauchi S."/>
            <person name="Morin E."/>
            <person name="Drula E."/>
            <person name="Courty P.E."/>
            <person name="Chicoki N."/>
            <person name="Fauchery L."/>
            <person name="Kohler A."/>
            <person name="Kuo A."/>
            <person name="Labutti K."/>
            <person name="Pangilinan J."/>
            <person name="Lipzen A."/>
            <person name="Riley R."/>
            <person name="Andreopoulos W."/>
            <person name="He G."/>
            <person name="Johnson J."/>
            <person name="Barry K.W."/>
            <person name="Grigoriev I.V."/>
            <person name="Nagy L."/>
            <person name="Hibbett D."/>
            <person name="Henrissat B."/>
            <person name="Matheny P.B."/>
            <person name="Labbe J."/>
            <person name="Martin F."/>
        </authorList>
    </citation>
    <scope>NUCLEOTIDE SEQUENCE</scope>
    <source>
        <strain evidence="1">EC-137</strain>
    </source>
</reference>
<name>A0ACB8Q4G3_9AGAM</name>
<evidence type="ECO:0000313" key="1">
    <source>
        <dbReference type="EMBL" id="KAI0026656.1"/>
    </source>
</evidence>
<evidence type="ECO:0000313" key="2">
    <source>
        <dbReference type="Proteomes" id="UP000814128"/>
    </source>
</evidence>
<keyword evidence="2" id="KW-1185">Reference proteome</keyword>
<protein>
    <submittedName>
        <fullName evidence="1">Uncharacterized protein</fullName>
    </submittedName>
</protein>
<gene>
    <name evidence="1" type="ORF">K488DRAFT_92149</name>
</gene>
<sequence length="201" mass="22761">MYPALRYLLPSIQAMGSEHSDDESDHEGDRPLYKVSKQAWRSVELDRFLRLLDLLYLRSKFKSNGVASPGTWPRRRVSSGQVIPGTVLIGLPTNFYDLNWMKNLDASGLRELDIRDHVSLEPPFELKVLAAATLGIVTRPDGGRINMADIDEQGINKRQIEALEAYLMTGMRCANARELHLRVPVVYPCSLSFSHEHCVRL</sequence>
<comment type="caution">
    <text evidence="1">The sequence shown here is derived from an EMBL/GenBank/DDBJ whole genome shotgun (WGS) entry which is preliminary data.</text>
</comment>
<reference evidence="1" key="2">
    <citation type="journal article" date="2022" name="New Phytol.">
        <title>Evolutionary transition to the ectomycorrhizal habit in the genomes of a hyperdiverse lineage of mushroom-forming fungi.</title>
        <authorList>
            <person name="Looney B."/>
            <person name="Miyauchi S."/>
            <person name="Morin E."/>
            <person name="Drula E."/>
            <person name="Courty P.E."/>
            <person name="Kohler A."/>
            <person name="Kuo A."/>
            <person name="LaButti K."/>
            <person name="Pangilinan J."/>
            <person name="Lipzen A."/>
            <person name="Riley R."/>
            <person name="Andreopoulos W."/>
            <person name="He G."/>
            <person name="Johnson J."/>
            <person name="Nolan M."/>
            <person name="Tritt A."/>
            <person name="Barry K.W."/>
            <person name="Grigoriev I.V."/>
            <person name="Nagy L.G."/>
            <person name="Hibbett D."/>
            <person name="Henrissat B."/>
            <person name="Matheny P.B."/>
            <person name="Labbe J."/>
            <person name="Martin F.M."/>
        </authorList>
    </citation>
    <scope>NUCLEOTIDE SEQUENCE</scope>
    <source>
        <strain evidence="1">EC-137</strain>
    </source>
</reference>
<dbReference type="Proteomes" id="UP000814128">
    <property type="component" value="Unassembled WGS sequence"/>
</dbReference>
<dbReference type="EMBL" id="MU274309">
    <property type="protein sequence ID" value="KAI0026656.1"/>
    <property type="molecule type" value="Genomic_DNA"/>
</dbReference>
<accession>A0ACB8Q4G3</accession>